<reference evidence="1" key="1">
    <citation type="journal article" date="2015" name="Nature">
        <title>Complex archaea that bridge the gap between prokaryotes and eukaryotes.</title>
        <authorList>
            <person name="Spang A."/>
            <person name="Saw J.H."/>
            <person name="Jorgensen S.L."/>
            <person name="Zaremba-Niedzwiedzka K."/>
            <person name="Martijn J."/>
            <person name="Lind A.E."/>
            <person name="van Eijk R."/>
            <person name="Schleper C."/>
            <person name="Guy L."/>
            <person name="Ettema T.J."/>
        </authorList>
    </citation>
    <scope>NUCLEOTIDE SEQUENCE</scope>
</reference>
<sequence>MPALKDISFENLTETPEIEGVNFDNLATPIVTQPPKIEDISFTDIERPADPSEPPIFPTEVSVLDISPQIRRDYISRIKTAAQKFAPEDTIGDRASRVILTALDPAIDIAHKFGGGLQFLNLKLLQGLTFNAPEIVVAAINRINPELTKGRTFEQATLEAAEFNPSGFTRTIGEIVEFVGRIRTGQAIGSQLGLLGGTPKSIGIFGKMIEGAKLGILAGSGEQVSLKILEAIDPETDYGYQGAIGPITDAAALAAFSIGNDLILRPAFAKVASTKIGQSVIKAIDKFIIKFSAEHPRLADFLATKPDEFTKNFTARIKEIFERDTGRKFTDLSKTEQAFFRNGVRILARQQKRAIRAYLEKPIPDIVVRTRPVIKGLLPAPVQPPAVVPSVPAVPSVAKRPAEAAIVPPKPTQAKPEAIVKIGKPITIEKIEPAKEVVITKPSEVITKIPKAPKIPVTETPTIPLKGKEAQIFREEVRTQEKITAAEAGEVGLEPAGTSFTEHIDTFQSYQLPETSQIPRITKQMKKVNGLRLSGKITSITANKRIHKLRELLIQQAIKEKIALRTSKKGKVKIALRKSGVFVPEEVATYKKYKDIEPILGGGQDITRAIQQMDGALPIKEKLKVKGQAGPIERFVLWRTRKMTLQKLNWLKEKTIEIRNILSAKKGSTKDKEINLILEKIGTTDRNIPIENILDKKTLASFSKESIKSAQELRQFYDDLIEEQNAARLMRGQDEIPYRQNYSPNILRDTTVWEQLFLRDKTAKILEKKDLPDYIKPNMPFNPRAQAREADIPYDKRILSARELAESYIMTASKDIFNTSIIQNNKAFIDQLRGQGLEKSAEYLAEWTATSYAGIKPKLDRAIKLPKWAGGGLRYFNRLRNLAVFPLNVAWSLSTQPLSLSNTIGRYGLPNTIRGFFQWLKPSIRKQAAQDYFSFIVKSTKRGGVTRQDASNLLGENIKTQKTVGEFIENYSTILLTEIEKLLTGTSIRAAHIQGFKRGLRGEALKNFASDGGGKTQSMYNDEDKPMILRSLLVKSAAPYQTYAFEVANTFREWAGRTGTPPDSKLYAMWSVTRWLASLIVLKTIANAVRGKKWSWWDLIPIPFREFWLTPIARKLTGEFVPGSAGLPAPIETGTRVAKGINDVLETGNWRKLRNEMLRYGPGVFGIPGGVQWARMVDAIIVYSSGGLTDRQGKVLFEMKDIKDLARAMFTGVWSTKAGRERLKPSKKQEETAFD</sequence>
<gene>
    <name evidence="1" type="ORF">LCGC14_0400520</name>
</gene>
<name>A0A0F9TF55_9ZZZZ</name>
<evidence type="ECO:0008006" key="2">
    <source>
        <dbReference type="Google" id="ProtNLM"/>
    </source>
</evidence>
<comment type="caution">
    <text evidence="1">The sequence shown here is derived from an EMBL/GenBank/DDBJ whole genome shotgun (WGS) entry which is preliminary data.</text>
</comment>
<protein>
    <recommendedName>
        <fullName evidence="2">Large polyvalent protein associated domain-containing protein</fullName>
    </recommendedName>
</protein>
<dbReference type="AlphaFoldDB" id="A0A0F9TF55"/>
<accession>A0A0F9TF55</accession>
<organism evidence="1">
    <name type="scientific">marine sediment metagenome</name>
    <dbReference type="NCBI Taxonomy" id="412755"/>
    <lineage>
        <taxon>unclassified sequences</taxon>
        <taxon>metagenomes</taxon>
        <taxon>ecological metagenomes</taxon>
    </lineage>
</organism>
<proteinExistence type="predicted"/>
<dbReference type="EMBL" id="LAZR01000343">
    <property type="protein sequence ID" value="KKN73477.1"/>
    <property type="molecule type" value="Genomic_DNA"/>
</dbReference>
<evidence type="ECO:0000313" key="1">
    <source>
        <dbReference type="EMBL" id="KKN73477.1"/>
    </source>
</evidence>